<dbReference type="AlphaFoldDB" id="A0A8J8SWM3"/>
<protein>
    <submittedName>
        <fullName evidence="1">Uncharacterized protein</fullName>
    </submittedName>
</protein>
<reference evidence="1" key="1">
    <citation type="submission" date="2019-06" db="EMBL/GenBank/DDBJ databases">
        <authorList>
            <person name="Zheng W."/>
        </authorList>
    </citation>
    <scope>NUCLEOTIDE SEQUENCE</scope>
    <source>
        <strain evidence="1">QDHG01</strain>
    </source>
</reference>
<evidence type="ECO:0000313" key="1">
    <source>
        <dbReference type="EMBL" id="TNV73041.1"/>
    </source>
</evidence>
<evidence type="ECO:0000313" key="2">
    <source>
        <dbReference type="Proteomes" id="UP000785679"/>
    </source>
</evidence>
<gene>
    <name evidence="1" type="ORF">FGO68_gene10322</name>
</gene>
<comment type="caution">
    <text evidence="1">The sequence shown here is derived from an EMBL/GenBank/DDBJ whole genome shotgun (WGS) entry which is preliminary data.</text>
</comment>
<name>A0A8J8SWM3_HALGN</name>
<organism evidence="1 2">
    <name type="scientific">Halteria grandinella</name>
    <dbReference type="NCBI Taxonomy" id="5974"/>
    <lineage>
        <taxon>Eukaryota</taxon>
        <taxon>Sar</taxon>
        <taxon>Alveolata</taxon>
        <taxon>Ciliophora</taxon>
        <taxon>Intramacronucleata</taxon>
        <taxon>Spirotrichea</taxon>
        <taxon>Stichotrichia</taxon>
        <taxon>Sporadotrichida</taxon>
        <taxon>Halteriidae</taxon>
        <taxon>Halteria</taxon>
    </lineage>
</organism>
<keyword evidence="2" id="KW-1185">Reference proteome</keyword>
<accession>A0A8J8SWM3</accession>
<dbReference type="EMBL" id="RRYP01020079">
    <property type="protein sequence ID" value="TNV73041.1"/>
    <property type="molecule type" value="Genomic_DNA"/>
</dbReference>
<dbReference type="Proteomes" id="UP000785679">
    <property type="component" value="Unassembled WGS sequence"/>
</dbReference>
<proteinExistence type="predicted"/>
<sequence length="77" mass="8703">MLSHSYTFSMLRSHLLIQQGTSIKGPQISLLTIINLIKAKQMMTIILRLKVVALLLVLQGETMNRISQNCQHNSVKI</sequence>